<dbReference type="InterPro" id="IPR001041">
    <property type="entry name" value="2Fe-2S_ferredoxin-type"/>
</dbReference>
<evidence type="ECO:0000256" key="7">
    <source>
        <dbReference type="ARBA" id="ARBA00023014"/>
    </source>
</evidence>
<keyword evidence="11" id="KW-1185">Reference proteome</keyword>
<dbReference type="PROSITE" id="PS51384">
    <property type="entry name" value="FAD_FR"/>
    <property type="match status" value="1"/>
</dbReference>
<keyword evidence="2" id="KW-0285">Flavoprotein</keyword>
<dbReference type="InterPro" id="IPR017938">
    <property type="entry name" value="Riboflavin_synthase-like_b-brl"/>
</dbReference>
<evidence type="ECO:0000256" key="1">
    <source>
        <dbReference type="ARBA" id="ARBA00001974"/>
    </source>
</evidence>
<keyword evidence="4" id="KW-0479">Metal-binding</keyword>
<dbReference type="CDD" id="cd00207">
    <property type="entry name" value="fer2"/>
    <property type="match status" value="1"/>
</dbReference>
<accession>A0ABT0ZZF4</accession>
<evidence type="ECO:0000256" key="4">
    <source>
        <dbReference type="ARBA" id="ARBA00022723"/>
    </source>
</evidence>
<dbReference type="InterPro" id="IPR006058">
    <property type="entry name" value="2Fe2S_fd_BS"/>
</dbReference>
<comment type="caution">
    <text evidence="10">The sequence shown here is derived from an EMBL/GenBank/DDBJ whole genome shotgun (WGS) entry which is preliminary data.</text>
</comment>
<comment type="cofactor">
    <cofactor evidence="1">
        <name>FAD</name>
        <dbReference type="ChEBI" id="CHEBI:57692"/>
    </cofactor>
</comment>
<reference evidence="10" key="1">
    <citation type="submission" date="2021-04" db="EMBL/GenBank/DDBJ databases">
        <title>Pseudonocardia sp. nov., isolated from sandy soil of mangrove forest.</title>
        <authorList>
            <person name="Zan Z."/>
            <person name="Huang R."/>
            <person name="Liu W."/>
        </authorList>
    </citation>
    <scope>NUCLEOTIDE SEQUENCE</scope>
    <source>
        <strain evidence="10">S2-4</strain>
    </source>
</reference>
<feature type="domain" description="FAD-binding FR-type" evidence="9">
    <location>
        <begin position="25"/>
        <end position="127"/>
    </location>
</feature>
<dbReference type="Gene3D" id="2.40.30.10">
    <property type="entry name" value="Translation factors"/>
    <property type="match status" value="1"/>
</dbReference>
<dbReference type="Proteomes" id="UP001165283">
    <property type="component" value="Unassembled WGS sequence"/>
</dbReference>
<dbReference type="Gene3D" id="3.10.20.30">
    <property type="match status" value="1"/>
</dbReference>
<dbReference type="Pfam" id="PF00111">
    <property type="entry name" value="Fer2"/>
    <property type="match status" value="1"/>
</dbReference>
<dbReference type="SUPFAM" id="SSF54292">
    <property type="entry name" value="2Fe-2S ferredoxin-like"/>
    <property type="match status" value="1"/>
</dbReference>
<dbReference type="PANTHER" id="PTHR47354:SF1">
    <property type="entry name" value="CARNITINE MONOOXYGENASE REDUCTASE SUBUNIT"/>
    <property type="match status" value="1"/>
</dbReference>
<dbReference type="PRINTS" id="PR00409">
    <property type="entry name" value="PHDIOXRDTASE"/>
</dbReference>
<evidence type="ECO:0000256" key="2">
    <source>
        <dbReference type="ARBA" id="ARBA00022630"/>
    </source>
</evidence>
<keyword evidence="6" id="KW-0408">Iron</keyword>
<dbReference type="InterPro" id="IPR017927">
    <property type="entry name" value="FAD-bd_FR_type"/>
</dbReference>
<dbReference type="Gene3D" id="3.40.50.80">
    <property type="entry name" value="Nucleotide-binding domain of ferredoxin-NADP reductase (FNR) module"/>
    <property type="match status" value="1"/>
</dbReference>
<keyword evidence="5" id="KW-0560">Oxidoreductase</keyword>
<evidence type="ECO:0000256" key="5">
    <source>
        <dbReference type="ARBA" id="ARBA00023002"/>
    </source>
</evidence>
<evidence type="ECO:0000313" key="11">
    <source>
        <dbReference type="Proteomes" id="UP001165283"/>
    </source>
</evidence>
<dbReference type="PROSITE" id="PS00197">
    <property type="entry name" value="2FE2S_FER_1"/>
    <property type="match status" value="1"/>
</dbReference>
<evidence type="ECO:0000313" key="10">
    <source>
        <dbReference type="EMBL" id="MCO1656091.1"/>
    </source>
</evidence>
<dbReference type="CDD" id="cd06185">
    <property type="entry name" value="PDR_like"/>
    <property type="match status" value="1"/>
</dbReference>
<proteinExistence type="predicted"/>
<dbReference type="SUPFAM" id="SSF63380">
    <property type="entry name" value="Riboflavin synthase domain-like"/>
    <property type="match status" value="1"/>
</dbReference>
<name>A0ABT0ZZF4_9PSEU</name>
<dbReference type="PROSITE" id="PS51085">
    <property type="entry name" value="2FE2S_FER_2"/>
    <property type="match status" value="1"/>
</dbReference>
<evidence type="ECO:0000259" key="9">
    <source>
        <dbReference type="PROSITE" id="PS51384"/>
    </source>
</evidence>
<dbReference type="InterPro" id="IPR036010">
    <property type="entry name" value="2Fe-2S_ferredoxin-like_sf"/>
</dbReference>
<organism evidence="10 11">
    <name type="scientific">Pseudonocardia humida</name>
    <dbReference type="NCBI Taxonomy" id="2800819"/>
    <lineage>
        <taxon>Bacteria</taxon>
        <taxon>Bacillati</taxon>
        <taxon>Actinomycetota</taxon>
        <taxon>Actinomycetes</taxon>
        <taxon>Pseudonocardiales</taxon>
        <taxon>Pseudonocardiaceae</taxon>
        <taxon>Pseudonocardia</taxon>
    </lineage>
</organism>
<protein>
    <submittedName>
        <fullName evidence="10">Oxidoreductase</fullName>
    </submittedName>
</protein>
<evidence type="ECO:0000256" key="3">
    <source>
        <dbReference type="ARBA" id="ARBA00022714"/>
    </source>
</evidence>
<keyword evidence="7" id="KW-0411">Iron-sulfur</keyword>
<sequence length="337" mass="36371">MRIGAHPPRPPVIVPATDDGRWHVGQTVRLRVTAKERVAQDVVALTLEHPDGARLPDWTPGAHVDLVLLDGLTRQYSLCGDRFDPFTYRVGVLREPGGRGGSAHVHDALRVGDEVGVGGPRNNFPLVPSRRYLFLAGGIGITPLLPMVHQAQLLGADWTLVYGGRTRASMAFLDELAGYGDRVHVVPQDERGLLDLPRWLGAPVPGTRVYCCGPGPLLDAVGVACATWPPHSLRTERFVAREQAAPARSTPFEVRLARSGATVTVAPDRTVLEAVRGAGVEVLSSCRQGTCGTCGTDVLEGLPDHRDSILDDAEREANDCMFVCVSRARSDRLVLDL</sequence>
<dbReference type="InterPro" id="IPR039261">
    <property type="entry name" value="FNR_nucleotide-bd"/>
</dbReference>
<dbReference type="SUPFAM" id="SSF52343">
    <property type="entry name" value="Ferredoxin reductase-like, C-terminal NADP-linked domain"/>
    <property type="match status" value="1"/>
</dbReference>
<gene>
    <name evidence="10" type="ORF">KDL28_13610</name>
</gene>
<dbReference type="EMBL" id="JAGSOV010000028">
    <property type="protein sequence ID" value="MCO1656091.1"/>
    <property type="molecule type" value="Genomic_DNA"/>
</dbReference>
<dbReference type="PANTHER" id="PTHR47354">
    <property type="entry name" value="NADH OXIDOREDUCTASE HCR"/>
    <property type="match status" value="1"/>
</dbReference>
<dbReference type="InterPro" id="IPR012675">
    <property type="entry name" value="Beta-grasp_dom_sf"/>
</dbReference>
<feature type="domain" description="2Fe-2S ferredoxin-type" evidence="8">
    <location>
        <begin position="252"/>
        <end position="337"/>
    </location>
</feature>
<dbReference type="InterPro" id="IPR050415">
    <property type="entry name" value="MRET"/>
</dbReference>
<keyword evidence="3" id="KW-0001">2Fe-2S</keyword>
<evidence type="ECO:0000256" key="6">
    <source>
        <dbReference type="ARBA" id="ARBA00023004"/>
    </source>
</evidence>
<evidence type="ECO:0000259" key="8">
    <source>
        <dbReference type="PROSITE" id="PS51085"/>
    </source>
</evidence>